<proteinExistence type="inferred from homology"/>
<dbReference type="STRING" id="1043004.A0A074WC47"/>
<dbReference type="InterPro" id="IPR051606">
    <property type="entry name" value="Polyketide_Oxido-like"/>
</dbReference>
<comment type="similarity">
    <text evidence="1">Belongs to the avfA family.</text>
</comment>
<name>A0A074WC47_9PEZI</name>
<accession>A0A074WC47</accession>
<gene>
    <name evidence="3" type="ORF">M436DRAFT_52787</name>
</gene>
<dbReference type="RefSeq" id="XP_013424809.1">
    <property type="nucleotide sequence ID" value="XM_013569355.1"/>
</dbReference>
<feature type="domain" description="NAD(P)-binding" evidence="2">
    <location>
        <begin position="16"/>
        <end position="217"/>
    </location>
</feature>
<dbReference type="PANTHER" id="PTHR43355">
    <property type="entry name" value="FLAVIN REDUCTASE (NADPH)"/>
    <property type="match status" value="1"/>
</dbReference>
<dbReference type="InterPro" id="IPR016040">
    <property type="entry name" value="NAD(P)-bd_dom"/>
</dbReference>
<dbReference type="AlphaFoldDB" id="A0A074WC47"/>
<dbReference type="PANTHER" id="PTHR43355:SF2">
    <property type="entry name" value="FLAVIN REDUCTASE (NADPH)"/>
    <property type="match status" value="1"/>
</dbReference>
<dbReference type="GO" id="GO:0004074">
    <property type="term" value="F:biliverdin reductase [NAD(P)H] activity"/>
    <property type="evidence" value="ECO:0007669"/>
    <property type="project" value="TreeGrafter"/>
</dbReference>
<organism evidence="3 4">
    <name type="scientific">Aureobasidium namibiae CBS 147.97</name>
    <dbReference type="NCBI Taxonomy" id="1043004"/>
    <lineage>
        <taxon>Eukaryota</taxon>
        <taxon>Fungi</taxon>
        <taxon>Dikarya</taxon>
        <taxon>Ascomycota</taxon>
        <taxon>Pezizomycotina</taxon>
        <taxon>Dothideomycetes</taxon>
        <taxon>Dothideomycetidae</taxon>
        <taxon>Dothideales</taxon>
        <taxon>Saccotheciaceae</taxon>
        <taxon>Aureobasidium</taxon>
    </lineage>
</organism>
<dbReference type="HOGENOM" id="CLU_025711_4_1_1"/>
<reference evidence="3 4" key="1">
    <citation type="journal article" date="2014" name="BMC Genomics">
        <title>Genome sequencing of four Aureobasidium pullulans varieties: biotechnological potential, stress tolerance, and description of new species.</title>
        <authorList>
            <person name="Gostin Ar C."/>
            <person name="Ohm R.A."/>
            <person name="Kogej T."/>
            <person name="Sonjak S."/>
            <person name="Turk M."/>
            <person name="Zajc J."/>
            <person name="Zalar P."/>
            <person name="Grube M."/>
            <person name="Sun H."/>
            <person name="Han J."/>
            <person name="Sharma A."/>
            <person name="Chiniquy J."/>
            <person name="Ngan C.Y."/>
            <person name="Lipzen A."/>
            <person name="Barry K."/>
            <person name="Grigoriev I.V."/>
            <person name="Gunde-Cimerman N."/>
        </authorList>
    </citation>
    <scope>NUCLEOTIDE SEQUENCE [LARGE SCALE GENOMIC DNA]</scope>
    <source>
        <strain evidence="3 4">CBS 147.97</strain>
    </source>
</reference>
<dbReference type="GO" id="GO:0042602">
    <property type="term" value="F:riboflavin reductase (NADPH) activity"/>
    <property type="evidence" value="ECO:0007669"/>
    <property type="project" value="TreeGrafter"/>
</dbReference>
<dbReference type="Pfam" id="PF13460">
    <property type="entry name" value="NAD_binding_10"/>
    <property type="match status" value="1"/>
</dbReference>
<evidence type="ECO:0000256" key="1">
    <source>
        <dbReference type="ARBA" id="ARBA00038376"/>
    </source>
</evidence>
<dbReference type="SUPFAM" id="SSF51735">
    <property type="entry name" value="NAD(P)-binding Rossmann-fold domains"/>
    <property type="match status" value="1"/>
</dbReference>
<evidence type="ECO:0000259" key="2">
    <source>
        <dbReference type="Pfam" id="PF13460"/>
    </source>
</evidence>
<protein>
    <submittedName>
        <fullName evidence="3">NAD(P)-binding protein</fullName>
    </submittedName>
</protein>
<dbReference type="InterPro" id="IPR036291">
    <property type="entry name" value="NAD(P)-bd_dom_sf"/>
</dbReference>
<dbReference type="Gene3D" id="3.40.50.720">
    <property type="entry name" value="NAD(P)-binding Rossmann-like Domain"/>
    <property type="match status" value="1"/>
</dbReference>
<dbReference type="Proteomes" id="UP000027730">
    <property type="component" value="Unassembled WGS sequence"/>
</dbReference>
<dbReference type="EMBL" id="KL584716">
    <property type="protein sequence ID" value="KEQ70680.1"/>
    <property type="molecule type" value="Genomic_DNA"/>
</dbReference>
<dbReference type="GeneID" id="25411656"/>
<dbReference type="OrthoDB" id="419598at2759"/>
<evidence type="ECO:0000313" key="3">
    <source>
        <dbReference type="EMBL" id="KEQ70680.1"/>
    </source>
</evidence>
<evidence type="ECO:0000313" key="4">
    <source>
        <dbReference type="Proteomes" id="UP000027730"/>
    </source>
</evidence>
<keyword evidence="4" id="KW-1185">Reference proteome</keyword>
<sequence length="231" mass="24443">MLTSTSTALPDILLIGATGRTGRIVLSSALSRGHKVTALIRPSSSLAPQANLTISQGSPLDASAISTALSLTTGRVVIISTLGQTRTSGNPFAATTSPPLFMAQSSAAVVQAVKASDRRVAKVIAMSMFGAGSSFPNLNFLMRATMLYSKMKQTLEDQNEVDRIVKESGLRYVMPRPAMLKGDNALPVKLLGEEGEKAGFMPSVSTTSVAEYMLDAAVSEEWDNRTFVISN</sequence>